<comment type="catalytic activity">
    <reaction evidence="1">
        <text>ATP + protein L-histidine = ADP + protein N-phospho-L-histidine.</text>
        <dbReference type="EC" id="2.7.13.3"/>
    </reaction>
</comment>
<feature type="domain" description="Response regulatory" evidence="9">
    <location>
        <begin position="1152"/>
        <end position="1267"/>
    </location>
</feature>
<dbReference type="Gene3D" id="2.130.10.10">
    <property type="entry name" value="YVTN repeat-like/Quinoprotein amine dehydrogenase"/>
    <property type="match status" value="4"/>
</dbReference>
<dbReference type="SUPFAM" id="SSF52172">
    <property type="entry name" value="CheY-like"/>
    <property type="match status" value="1"/>
</dbReference>
<dbReference type="SMART" id="SM00388">
    <property type="entry name" value="HisKA"/>
    <property type="match status" value="1"/>
</dbReference>
<dbReference type="Gene3D" id="1.10.287.130">
    <property type="match status" value="1"/>
</dbReference>
<comment type="caution">
    <text evidence="10">The sequence shown here is derived from an EMBL/GenBank/DDBJ whole genome shotgun (WGS) entry which is preliminary data.</text>
</comment>
<feature type="domain" description="Histidine kinase" evidence="8">
    <location>
        <begin position="892"/>
        <end position="1107"/>
    </location>
</feature>
<dbReference type="InterPro" id="IPR009057">
    <property type="entry name" value="Homeodomain-like_sf"/>
</dbReference>
<dbReference type="Pfam" id="PF07495">
    <property type="entry name" value="Y_Y_Y"/>
    <property type="match status" value="1"/>
</dbReference>
<accession>A0ABT8L3Z2</accession>
<dbReference type="InterPro" id="IPR001789">
    <property type="entry name" value="Sig_transdc_resp-reg_receiver"/>
</dbReference>
<feature type="modified residue" description="4-aspartylphosphate" evidence="6">
    <location>
        <position position="1200"/>
    </location>
</feature>
<dbReference type="PROSITE" id="PS50110">
    <property type="entry name" value="RESPONSE_REGULATORY"/>
    <property type="match status" value="1"/>
</dbReference>
<dbReference type="CDD" id="cd17574">
    <property type="entry name" value="REC_OmpR"/>
    <property type="match status" value="1"/>
</dbReference>
<sequence>MMESRFINSGIFLGPGAPGRPFMFLLIFLVYHGALSQSIHDSFEIYSTKNGLSQNDVRCLYQDSKGYIWIGTHDGLNRFDGYTFKTYRKELQKPNSINSNLISCIAEDQYGNLWIGTDDEGISKFDRNSGIFTHFKNTYNNPSQITDNHTMCIMVDKNGDVWFGTSNGLNKLSPGYNGDSTQILKMTYDPDRYDGISHNNVMSLHQDNRGNIWVGSLNGLSRYIDNNRNDSPQFMHYDTGPRSPISDIVETDSSLLIVSTFIYKLPFSEINKSNPRFTRISNINCSKILPSKEGNIWCTSHFGVNVLEYKGATAQLKTHFTSHRVNTNSLSKDITTAIIKDYSGIIWIGTNGGGVNLYNPNKKKFRHYRRSKELGSLSYNKIRSILEDSQKNLWIGTEGGGLNYLDHLDSHNYENGFVHYDVTANRNFENYVFSLAELKTEKENFILFGSGYPTIFRIGKTADMARGIFEGIDHGMNPRKSVFAIFKDRDNNIWIGTYSEGIFHYKLDENGMVTESLHFTYDRNNPSGISSNIIRSINQDHKGNIWIGTDSGLNKLVPEEQIKKSPKFIHYIHRDADPHSISHDYILPIFVSRQGQVWIGTMGGGLNKVIKGDLPDNDQFMSYDSRDGLPNNVVKAILEDDDENLWISSNKGLTRFSPATEQITNYGLSDGLQDYEFSELAAYKRSNGELIFGGVNGFNAFYPREIQSDSFNVEVVFGELQVVNKEIGIGELHNNRVILKKDINQTEKIVLNYAENSFSVSFAALHYAAPNQNKYAYMLEGFDKDWIYTTAQNRIAKYTNLSPGDYILKVKASNSDNHWSNREIKLNFIIKPPIWRTNWAIAIYVLLVVVGLWFFRKFTLITNARKNQFLIEHFEKEKIEELSKLKLRFFTNISHEFRTPLTLIVGFIERLKNSKISITETDKRNYYQHIHRNSLVLLRLINQLLDFRKMEQGKMKLQVAEGDLTEYVDALCENFNELAKRQRINFIVEYSQTIRTWFDAEMIERIVFNLLSNAFKFTPEGGEIIVKVEKRKSYVRLEVKDSGIGIPKEIQEHLFERFAQTHRKSGAGSGIGLSFTKSLVEMHHGNITFYSHEKVGTNFIVELPASKGVFSEEEMLDGQPTPLVIEEKTDWLVTTPPKTTAAIQPFDPDEYSLLLVEDNEDILYFLQEHLKDYYNIYPAHDGEEALRICLQKNIDLVISDVMMEGMNGFEFCENLKKDERINHIPIILLTAKDSPEFKIKGYSLGADAYIPKPFRLDELETRLAALIASRRKIISKFKNSIDLSPSEVSLTTIDQKFLKRVMKVIEAHIHSPEFSVELLARECGLSQLHLNKKLKVLIGHTANIFIRSMRLKRAAQLLQKNMYSVAEIMQEVGFNDAKYFRSCFKKEFSMTPSDYQKAHATDMEEEKI</sequence>
<dbReference type="InterPro" id="IPR003661">
    <property type="entry name" value="HisK_dim/P_dom"/>
</dbReference>
<dbReference type="Gene3D" id="1.10.10.60">
    <property type="entry name" value="Homeodomain-like"/>
    <property type="match status" value="1"/>
</dbReference>
<evidence type="ECO:0000256" key="6">
    <source>
        <dbReference type="PROSITE-ProRule" id="PRU00169"/>
    </source>
</evidence>
<dbReference type="SMART" id="SM00342">
    <property type="entry name" value="HTH_ARAC"/>
    <property type="match status" value="1"/>
</dbReference>
<keyword evidence="3 6" id="KW-0597">Phosphoprotein</keyword>
<dbReference type="EMBL" id="JAUJEB010000001">
    <property type="protein sequence ID" value="MDN5211757.1"/>
    <property type="molecule type" value="Genomic_DNA"/>
</dbReference>
<protein>
    <recommendedName>
        <fullName evidence="2">histidine kinase</fullName>
        <ecNumber evidence="2">2.7.13.3</ecNumber>
    </recommendedName>
</protein>
<dbReference type="Pfam" id="PF00072">
    <property type="entry name" value="Response_reg"/>
    <property type="match status" value="1"/>
</dbReference>
<dbReference type="Gene3D" id="3.30.565.10">
    <property type="entry name" value="Histidine kinase-like ATPase, C-terminal domain"/>
    <property type="match status" value="1"/>
</dbReference>
<evidence type="ECO:0000259" key="9">
    <source>
        <dbReference type="PROSITE" id="PS50110"/>
    </source>
</evidence>
<dbReference type="EC" id="2.7.13.3" evidence="2"/>
<evidence type="ECO:0000256" key="1">
    <source>
        <dbReference type="ARBA" id="ARBA00000085"/>
    </source>
</evidence>
<dbReference type="InterPro" id="IPR003594">
    <property type="entry name" value="HATPase_dom"/>
</dbReference>
<dbReference type="SUPFAM" id="SSF63829">
    <property type="entry name" value="Calcium-dependent phosphotriesterase"/>
    <property type="match status" value="3"/>
</dbReference>
<dbReference type="Gene3D" id="2.60.40.10">
    <property type="entry name" value="Immunoglobulins"/>
    <property type="match status" value="1"/>
</dbReference>
<keyword evidence="5" id="KW-0804">Transcription</keyword>
<dbReference type="InterPro" id="IPR015943">
    <property type="entry name" value="WD40/YVTN_repeat-like_dom_sf"/>
</dbReference>
<dbReference type="PROSITE" id="PS01124">
    <property type="entry name" value="HTH_ARAC_FAMILY_2"/>
    <property type="match status" value="1"/>
</dbReference>
<dbReference type="InterPro" id="IPR005467">
    <property type="entry name" value="His_kinase_dom"/>
</dbReference>
<reference evidence="10" key="1">
    <citation type="submission" date="2023-06" db="EMBL/GenBank/DDBJ databases">
        <title>Genomic of Agaribacillus aureum.</title>
        <authorList>
            <person name="Wang G."/>
        </authorList>
    </citation>
    <scope>NUCLEOTIDE SEQUENCE</scope>
    <source>
        <strain evidence="10">BMA12</strain>
    </source>
</reference>
<dbReference type="CDD" id="cd00082">
    <property type="entry name" value="HisKA"/>
    <property type="match status" value="1"/>
</dbReference>
<feature type="domain" description="HTH araC/xylS-type" evidence="7">
    <location>
        <begin position="1299"/>
        <end position="1398"/>
    </location>
</feature>
<keyword evidence="11" id="KW-1185">Reference proteome</keyword>
<dbReference type="SMART" id="SM00448">
    <property type="entry name" value="REC"/>
    <property type="match status" value="1"/>
</dbReference>
<organism evidence="10 11">
    <name type="scientific">Agaribacillus aureus</name>
    <dbReference type="NCBI Taxonomy" id="3051825"/>
    <lineage>
        <taxon>Bacteria</taxon>
        <taxon>Pseudomonadati</taxon>
        <taxon>Bacteroidota</taxon>
        <taxon>Cytophagia</taxon>
        <taxon>Cytophagales</taxon>
        <taxon>Splendidivirgaceae</taxon>
        <taxon>Agaribacillus</taxon>
    </lineage>
</organism>
<dbReference type="PANTHER" id="PTHR43547">
    <property type="entry name" value="TWO-COMPONENT HISTIDINE KINASE"/>
    <property type="match status" value="1"/>
</dbReference>
<proteinExistence type="predicted"/>
<dbReference type="InterPro" id="IPR018060">
    <property type="entry name" value="HTH_AraC"/>
</dbReference>
<dbReference type="InterPro" id="IPR036097">
    <property type="entry name" value="HisK_dim/P_sf"/>
</dbReference>
<evidence type="ECO:0000256" key="4">
    <source>
        <dbReference type="ARBA" id="ARBA00023015"/>
    </source>
</evidence>
<dbReference type="PANTHER" id="PTHR43547:SF2">
    <property type="entry name" value="HYBRID SIGNAL TRANSDUCTION HISTIDINE KINASE C"/>
    <property type="match status" value="1"/>
</dbReference>
<dbReference type="SMART" id="SM00387">
    <property type="entry name" value="HATPase_c"/>
    <property type="match status" value="1"/>
</dbReference>
<dbReference type="Pfam" id="PF07494">
    <property type="entry name" value="Reg_prop"/>
    <property type="match status" value="8"/>
</dbReference>
<keyword evidence="4" id="KW-0805">Transcription regulation</keyword>
<dbReference type="Pfam" id="PF02518">
    <property type="entry name" value="HATPase_c"/>
    <property type="match status" value="1"/>
</dbReference>
<evidence type="ECO:0000256" key="2">
    <source>
        <dbReference type="ARBA" id="ARBA00012438"/>
    </source>
</evidence>
<dbReference type="InterPro" id="IPR004358">
    <property type="entry name" value="Sig_transdc_His_kin-like_C"/>
</dbReference>
<evidence type="ECO:0000256" key="3">
    <source>
        <dbReference type="ARBA" id="ARBA00022553"/>
    </source>
</evidence>
<name>A0ABT8L3Z2_9BACT</name>
<dbReference type="SUPFAM" id="SSF55874">
    <property type="entry name" value="ATPase domain of HSP90 chaperone/DNA topoisomerase II/histidine kinase"/>
    <property type="match status" value="1"/>
</dbReference>
<dbReference type="InterPro" id="IPR011006">
    <property type="entry name" value="CheY-like_superfamily"/>
</dbReference>
<dbReference type="InterPro" id="IPR036890">
    <property type="entry name" value="HATPase_C_sf"/>
</dbReference>
<dbReference type="PRINTS" id="PR00344">
    <property type="entry name" value="BCTRLSENSOR"/>
</dbReference>
<dbReference type="InterPro" id="IPR011123">
    <property type="entry name" value="Y_Y_Y"/>
</dbReference>
<dbReference type="SUPFAM" id="SSF47384">
    <property type="entry name" value="Homodimeric domain of signal transducing histidine kinase"/>
    <property type="match status" value="1"/>
</dbReference>
<dbReference type="InterPro" id="IPR011110">
    <property type="entry name" value="Reg_prop"/>
</dbReference>
<dbReference type="PROSITE" id="PS50109">
    <property type="entry name" value="HIS_KIN"/>
    <property type="match status" value="1"/>
</dbReference>
<dbReference type="SUPFAM" id="SSF46689">
    <property type="entry name" value="Homeodomain-like"/>
    <property type="match status" value="1"/>
</dbReference>
<dbReference type="RefSeq" id="WP_346757085.1">
    <property type="nucleotide sequence ID" value="NZ_JAUJEB010000001.1"/>
</dbReference>
<evidence type="ECO:0000259" key="8">
    <source>
        <dbReference type="PROSITE" id="PS50109"/>
    </source>
</evidence>
<dbReference type="Pfam" id="PF12833">
    <property type="entry name" value="HTH_18"/>
    <property type="match status" value="1"/>
</dbReference>
<evidence type="ECO:0000259" key="7">
    <source>
        <dbReference type="PROSITE" id="PS01124"/>
    </source>
</evidence>
<dbReference type="Gene3D" id="3.40.50.2300">
    <property type="match status" value="1"/>
</dbReference>
<evidence type="ECO:0000256" key="5">
    <source>
        <dbReference type="ARBA" id="ARBA00023163"/>
    </source>
</evidence>
<evidence type="ECO:0000313" key="10">
    <source>
        <dbReference type="EMBL" id="MDN5211757.1"/>
    </source>
</evidence>
<evidence type="ECO:0000313" key="11">
    <source>
        <dbReference type="Proteomes" id="UP001172083"/>
    </source>
</evidence>
<dbReference type="Pfam" id="PF00512">
    <property type="entry name" value="HisKA"/>
    <property type="match status" value="1"/>
</dbReference>
<dbReference type="InterPro" id="IPR013783">
    <property type="entry name" value="Ig-like_fold"/>
</dbReference>
<dbReference type="Proteomes" id="UP001172083">
    <property type="component" value="Unassembled WGS sequence"/>
</dbReference>
<dbReference type="CDD" id="cd00075">
    <property type="entry name" value="HATPase"/>
    <property type="match status" value="1"/>
</dbReference>
<gene>
    <name evidence="10" type="ORF">QQ020_06835</name>
</gene>